<keyword evidence="1" id="KW-0812">Transmembrane</keyword>
<organism evidence="3 4">
    <name type="scientific">Leptotrichia hofstadii</name>
    <dbReference type="NCBI Taxonomy" id="157688"/>
    <lineage>
        <taxon>Bacteria</taxon>
        <taxon>Fusobacteriati</taxon>
        <taxon>Fusobacteriota</taxon>
        <taxon>Fusobacteriia</taxon>
        <taxon>Fusobacteriales</taxon>
        <taxon>Leptotrichiaceae</taxon>
        <taxon>Leptotrichia</taxon>
    </lineage>
</organism>
<evidence type="ECO:0000256" key="1">
    <source>
        <dbReference type="SAM" id="Phobius"/>
    </source>
</evidence>
<dbReference type="AlphaFoldDB" id="A0A510JJE7"/>
<protein>
    <submittedName>
        <fullName evidence="3">Uncharacterized protein</fullName>
    </submittedName>
</protein>
<dbReference type="OrthoDB" id="9888751at2"/>
<dbReference type="Gene3D" id="3.90.1140.10">
    <property type="entry name" value="Cyclic phosphodiesterase"/>
    <property type="match status" value="1"/>
</dbReference>
<accession>A0A510JJE7</accession>
<keyword evidence="1" id="KW-0472">Membrane</keyword>
<evidence type="ECO:0000313" key="3">
    <source>
        <dbReference type="EMBL" id="BBM39429.1"/>
    </source>
</evidence>
<dbReference type="EMBL" id="AP019823">
    <property type="protein sequence ID" value="BBM39429.1"/>
    <property type="molecule type" value="Genomic_DNA"/>
</dbReference>
<evidence type="ECO:0000313" key="4">
    <source>
        <dbReference type="Proteomes" id="UP000321892"/>
    </source>
</evidence>
<feature type="signal peptide" evidence="2">
    <location>
        <begin position="1"/>
        <end position="21"/>
    </location>
</feature>
<dbReference type="InterPro" id="IPR009097">
    <property type="entry name" value="Cyclic_Pdiesterase"/>
</dbReference>
<gene>
    <name evidence="3" type="ORF">JCM16775_2140</name>
</gene>
<feature type="chain" id="PRO_5021931989" evidence="2">
    <location>
        <begin position="22"/>
        <end position="266"/>
    </location>
</feature>
<dbReference type="Pfam" id="PF13563">
    <property type="entry name" value="2_5_RNA_ligase2"/>
    <property type="match status" value="1"/>
</dbReference>
<dbReference type="KEGG" id="lhf:JCM16775_2140"/>
<keyword evidence="1" id="KW-1133">Transmembrane helix</keyword>
<reference evidence="3 4" key="1">
    <citation type="submission" date="2019-07" db="EMBL/GenBank/DDBJ databases">
        <title>Complete Genome Sequence of Leptotrichia hofstadii Strain JCM16775.</title>
        <authorList>
            <person name="Watanabe S."/>
            <person name="Cui L."/>
        </authorList>
    </citation>
    <scope>NUCLEOTIDE SEQUENCE [LARGE SCALE GENOMIC DNA]</scope>
    <source>
        <strain evidence="3 4">JCM16775</strain>
    </source>
</reference>
<name>A0A510JJE7_9FUSO</name>
<dbReference type="Proteomes" id="UP000321892">
    <property type="component" value="Chromosome"/>
</dbReference>
<keyword evidence="4" id="KW-1185">Reference proteome</keyword>
<dbReference type="RefSeq" id="WP_026746780.1">
    <property type="nucleotide sequence ID" value="NZ_AP019823.1"/>
</dbReference>
<proteinExistence type="predicted"/>
<keyword evidence="2" id="KW-0732">Signal</keyword>
<feature type="transmembrane region" description="Helical" evidence="1">
    <location>
        <begin position="44"/>
        <end position="62"/>
    </location>
</feature>
<sequence length="266" mass="30576">MIKKIFFLAFILLCFNIFSNADYSTSNDEANVSASDQNFNNLDIGSVFLIIIVGAILFEYFGSNSSSNENYNVFIIMDNRATKNIKNISKKLEENAIENLYTQGYVIHVTLYLTKYEKNSLYKIKETVEKIASQTKSFDMEFYKLEKTERKTLAVYAKNNQNIQQLADEITVNLTKYRKKDIKTPEWVKYFPEKEKLFNLYGSPDVFINFNPHVTLLTQENSSKINSFISNYTFTPFKTKAISIGIGKANNSGHTKEIIYSQSLTG</sequence>
<evidence type="ECO:0000256" key="2">
    <source>
        <dbReference type="SAM" id="SignalP"/>
    </source>
</evidence>
<dbReference type="SUPFAM" id="SSF55144">
    <property type="entry name" value="LigT-like"/>
    <property type="match status" value="1"/>
</dbReference>